<dbReference type="Pfam" id="PF01553">
    <property type="entry name" value="Acyltransferase"/>
    <property type="match status" value="1"/>
</dbReference>
<name>A0A6C2U750_PONDE</name>
<keyword evidence="3" id="KW-1185">Reference proteome</keyword>
<accession>A0A6C2U750</accession>
<evidence type="ECO:0000313" key="3">
    <source>
        <dbReference type="Proteomes" id="UP000366872"/>
    </source>
</evidence>
<gene>
    <name evidence="2" type="ORF">PDESU_04427</name>
</gene>
<proteinExistence type="predicted"/>
<dbReference type="CDD" id="cd07989">
    <property type="entry name" value="LPLAT_AGPAT-like"/>
    <property type="match status" value="1"/>
</dbReference>
<dbReference type="SUPFAM" id="SSF69593">
    <property type="entry name" value="Glycerol-3-phosphate (1)-acyltransferase"/>
    <property type="match status" value="1"/>
</dbReference>
<dbReference type="Proteomes" id="UP000366872">
    <property type="component" value="Unassembled WGS sequence"/>
</dbReference>
<evidence type="ECO:0000259" key="1">
    <source>
        <dbReference type="SMART" id="SM00563"/>
    </source>
</evidence>
<reference evidence="2 3" key="1">
    <citation type="submission" date="2019-04" db="EMBL/GenBank/DDBJ databases">
        <authorList>
            <person name="Van Vliet M D."/>
        </authorList>
    </citation>
    <scope>NUCLEOTIDE SEQUENCE [LARGE SCALE GENOMIC DNA]</scope>
    <source>
        <strain evidence="2 3">F1</strain>
    </source>
</reference>
<dbReference type="SMART" id="SM00563">
    <property type="entry name" value="PlsC"/>
    <property type="match status" value="1"/>
</dbReference>
<sequence length="395" mass="45645">MDAQPYQTPPRWWSPQLTRGRFRFWRFMRRRLRVKYHHLMEIETRGLEHLQKCMDKGHGIMITPNHSCHADPSVLYWVADQLKVPFYFMAASQIFMRASWISTLVLRHHGCFSVNREGNDIRAFKEAVNILRNKPYPLVIFPEGEIYHINKRVTPFLDGPSAIALNACKQADRPICFVPCGIRYEYIENPMEELLALMDRLEEQLLWRPKRNLILRKRIYQFAEAILGLKEKEYLGETQTGTLPERIQALAEYILQGLEKKQGITNPAATLPERVKACRRQAIQCTEDDTLSGAAHLAAEVDLDDLFIVTQLFSYPGTYVSKRPTIEDMAEMIDKFEEDVLKKPTAGIRATRRAVIAFGEPIPVERGNGGKNQVHALTEKLEHEVQTLLDNIEMN</sequence>
<dbReference type="InterPro" id="IPR002123">
    <property type="entry name" value="Plipid/glycerol_acylTrfase"/>
</dbReference>
<dbReference type="EMBL" id="CAAHFG010000003">
    <property type="protein sequence ID" value="VGO15840.1"/>
    <property type="molecule type" value="Genomic_DNA"/>
</dbReference>
<feature type="domain" description="Phospholipid/glycerol acyltransferase" evidence="1">
    <location>
        <begin position="60"/>
        <end position="185"/>
    </location>
</feature>
<dbReference type="GO" id="GO:0016746">
    <property type="term" value="F:acyltransferase activity"/>
    <property type="evidence" value="ECO:0007669"/>
    <property type="project" value="InterPro"/>
</dbReference>
<dbReference type="RefSeq" id="WP_136081407.1">
    <property type="nucleotide sequence ID" value="NZ_CAAHFG010000003.1"/>
</dbReference>
<protein>
    <recommendedName>
        <fullName evidence="1">Phospholipid/glycerol acyltransferase domain-containing protein</fullName>
    </recommendedName>
</protein>
<dbReference type="AlphaFoldDB" id="A0A6C2U750"/>
<evidence type="ECO:0000313" key="2">
    <source>
        <dbReference type="EMBL" id="VGO15840.1"/>
    </source>
</evidence>
<organism evidence="2 3">
    <name type="scientific">Pontiella desulfatans</name>
    <dbReference type="NCBI Taxonomy" id="2750659"/>
    <lineage>
        <taxon>Bacteria</taxon>
        <taxon>Pseudomonadati</taxon>
        <taxon>Kiritimatiellota</taxon>
        <taxon>Kiritimatiellia</taxon>
        <taxon>Kiritimatiellales</taxon>
        <taxon>Pontiellaceae</taxon>
        <taxon>Pontiella</taxon>
    </lineage>
</organism>